<sequence length="657" mass="73275">MLNYALLKTGICYDVRMRYHAKIVTSPSDYTDPHPEDPRRIFRIYKILAENGLINDPSLCGAENIGNLMQKVPVREATDEEILEIHSKEHLDYIVSTSHMSRQDLVSATTKSDSVYFNNESYQSARLSCGGAIEICKAVVENQVKNGLAVVRPPGHHAEPDVPGGFCLFSNVAVAAKNILKNYPEKIKKILILDWDVHHGNGTQKSFWNDPNVLYISLHRYEDGKFYPATNFGGPDKVGDGAGEGFNVNIPWTKPGMGDSDYLYAFNQIVMPIGLEFNPDFVIISSGFDAAEGDMLGGCLVSPDGYSQMTYMLKSLAAGNLAVVLEGGYNLDSIAKSALAVTKILLGDAPGRISNTLPKSETIKTVRDIIKIQSRYWKSLLPGYGSINMGENTLKNYDYLHDALRGNQVRKYMSNYSLVNLPIIREKGSPSYNDQILCSADIHKKGTVVVIVHDSPEVWGSIDPVLGTLDNSQSIVVDGSPRFIEWAQKNDYGVLDINIPRSITGHNSDNYSVANGSQDTCLYVWDNYIQCFDATKIIFVGINEAYSGIVHLVGHRETREKVSACISFIGDCQLRSIVTIIDEYITDWYYHSSLVFTSRYHPCWDKSLNPKRPRRKFGRVIMADQCGSNRILEERFQEAVEFIEEALESESEESDSG</sequence>
<evidence type="ECO:0000256" key="4">
    <source>
        <dbReference type="ARBA" id="ARBA00022491"/>
    </source>
</evidence>
<name>A0A1E3PDP5_9ASCO</name>
<dbReference type="GO" id="GO:0030466">
    <property type="term" value="P:silent mating-type cassette heterochromatin formation"/>
    <property type="evidence" value="ECO:0007669"/>
    <property type="project" value="EnsemblFungi"/>
</dbReference>
<dbReference type="GO" id="GO:0031508">
    <property type="term" value="P:pericentric heterochromatin formation"/>
    <property type="evidence" value="ECO:0007669"/>
    <property type="project" value="EnsemblFungi"/>
</dbReference>
<evidence type="ECO:0000259" key="13">
    <source>
        <dbReference type="Pfam" id="PF09757"/>
    </source>
</evidence>
<dbReference type="GO" id="GO:0031509">
    <property type="term" value="P:subtelomeric heterochromatin formation"/>
    <property type="evidence" value="ECO:0007669"/>
    <property type="project" value="EnsemblFungi"/>
</dbReference>
<dbReference type="Gene3D" id="3.40.800.20">
    <property type="entry name" value="Histone deacetylase domain"/>
    <property type="match status" value="1"/>
</dbReference>
<feature type="domain" description="Histone deacetylase" evidence="12">
    <location>
        <begin position="34"/>
        <end position="344"/>
    </location>
</feature>
<evidence type="ECO:0000256" key="5">
    <source>
        <dbReference type="ARBA" id="ARBA00022801"/>
    </source>
</evidence>
<evidence type="ECO:0000256" key="7">
    <source>
        <dbReference type="ARBA" id="ARBA00023015"/>
    </source>
</evidence>
<dbReference type="Proteomes" id="UP000095009">
    <property type="component" value="Unassembled WGS sequence"/>
</dbReference>
<evidence type="ECO:0000256" key="1">
    <source>
        <dbReference type="ARBA" id="ARBA00004123"/>
    </source>
</evidence>
<evidence type="ECO:0000256" key="10">
    <source>
        <dbReference type="ARBA" id="ARBA00048287"/>
    </source>
</evidence>
<keyword evidence="5" id="KW-0378">Hydrolase</keyword>
<evidence type="ECO:0000256" key="8">
    <source>
        <dbReference type="ARBA" id="ARBA00023163"/>
    </source>
</evidence>
<dbReference type="Pfam" id="PF00850">
    <property type="entry name" value="Hist_deacetyl"/>
    <property type="match status" value="1"/>
</dbReference>
<dbReference type="AlphaFoldDB" id="A0A1E3PDP5"/>
<dbReference type="GO" id="GO:0070824">
    <property type="term" value="C:SHREC complex"/>
    <property type="evidence" value="ECO:0007669"/>
    <property type="project" value="EnsemblFungi"/>
</dbReference>
<keyword evidence="8" id="KW-0804">Transcription</keyword>
<evidence type="ECO:0000259" key="12">
    <source>
        <dbReference type="Pfam" id="PF00850"/>
    </source>
</evidence>
<feature type="domain" description="Arb2-like" evidence="13">
    <location>
        <begin position="400"/>
        <end position="649"/>
    </location>
</feature>
<reference evidence="14 15" key="1">
    <citation type="journal article" date="2016" name="Proc. Natl. Acad. Sci. U.S.A.">
        <title>Comparative genomics of biotechnologically important yeasts.</title>
        <authorList>
            <person name="Riley R."/>
            <person name="Haridas S."/>
            <person name="Wolfe K.H."/>
            <person name="Lopes M.R."/>
            <person name="Hittinger C.T."/>
            <person name="Goeker M."/>
            <person name="Salamov A.A."/>
            <person name="Wisecaver J.H."/>
            <person name="Long T.M."/>
            <person name="Calvey C.H."/>
            <person name="Aerts A.L."/>
            <person name="Barry K.W."/>
            <person name="Choi C."/>
            <person name="Clum A."/>
            <person name="Coughlan A.Y."/>
            <person name="Deshpande S."/>
            <person name="Douglass A.P."/>
            <person name="Hanson S.J."/>
            <person name="Klenk H.-P."/>
            <person name="LaButti K.M."/>
            <person name="Lapidus A."/>
            <person name="Lindquist E.A."/>
            <person name="Lipzen A.M."/>
            <person name="Meier-Kolthoff J.P."/>
            <person name="Ohm R.A."/>
            <person name="Otillar R.P."/>
            <person name="Pangilinan J.L."/>
            <person name="Peng Y."/>
            <person name="Rokas A."/>
            <person name="Rosa C.A."/>
            <person name="Scheuner C."/>
            <person name="Sibirny A.A."/>
            <person name="Slot J.C."/>
            <person name="Stielow J.B."/>
            <person name="Sun H."/>
            <person name="Kurtzman C.P."/>
            <person name="Blackwell M."/>
            <person name="Grigoriev I.V."/>
            <person name="Jeffries T.W."/>
        </authorList>
    </citation>
    <scope>NUCLEOTIDE SEQUENCE [LARGE SCALE GENOMIC DNA]</scope>
    <source>
        <strain evidence="14 15">DSM 6958</strain>
    </source>
</reference>
<gene>
    <name evidence="14" type="ORF">NADFUDRAFT_71779</name>
</gene>
<dbReference type="InterPro" id="IPR019154">
    <property type="entry name" value="Arb2-like_domain"/>
</dbReference>
<dbReference type="PIRSF" id="PIRSF037919">
    <property type="entry name" value="HDAC_II_yeast"/>
    <property type="match status" value="1"/>
</dbReference>
<dbReference type="STRING" id="857566.A0A1E3PDP5"/>
<dbReference type="OrthoDB" id="424012at2759"/>
<dbReference type="EC" id="3.5.1.98" evidence="3"/>
<evidence type="ECO:0000256" key="6">
    <source>
        <dbReference type="ARBA" id="ARBA00022853"/>
    </source>
</evidence>
<dbReference type="InterPro" id="IPR023696">
    <property type="entry name" value="Ureohydrolase_dom_sf"/>
</dbReference>
<keyword evidence="9" id="KW-0539">Nucleus</keyword>
<dbReference type="FunFam" id="3.40.800.20:FF:000005">
    <property type="entry name" value="histone deacetylase 6"/>
    <property type="match status" value="1"/>
</dbReference>
<protein>
    <recommendedName>
        <fullName evidence="11">Histone deacetylase HDA1</fullName>
        <ecNumber evidence="3">3.5.1.98</ecNumber>
    </recommendedName>
</protein>
<keyword evidence="15" id="KW-1185">Reference proteome</keyword>
<dbReference type="GO" id="GO:0140720">
    <property type="term" value="C:subtelomeric heterochromatin"/>
    <property type="evidence" value="ECO:0007669"/>
    <property type="project" value="EnsemblFungi"/>
</dbReference>
<dbReference type="GO" id="GO:0031078">
    <property type="term" value="F:histone H3K14 deacetylase activity, hydrolytic mechanism"/>
    <property type="evidence" value="ECO:0007669"/>
    <property type="project" value="EnsemblFungi"/>
</dbReference>
<comment type="catalytic activity">
    <reaction evidence="10">
        <text>N(6)-acetyl-L-lysyl-[histone] + H2O = L-lysyl-[histone] + acetate</text>
        <dbReference type="Rhea" id="RHEA:58196"/>
        <dbReference type="Rhea" id="RHEA-COMP:9845"/>
        <dbReference type="Rhea" id="RHEA-COMP:11338"/>
        <dbReference type="ChEBI" id="CHEBI:15377"/>
        <dbReference type="ChEBI" id="CHEBI:29969"/>
        <dbReference type="ChEBI" id="CHEBI:30089"/>
        <dbReference type="ChEBI" id="CHEBI:61930"/>
        <dbReference type="EC" id="3.5.1.98"/>
    </reaction>
</comment>
<evidence type="ECO:0000313" key="15">
    <source>
        <dbReference type="Proteomes" id="UP000095009"/>
    </source>
</evidence>
<evidence type="ECO:0000256" key="2">
    <source>
        <dbReference type="ARBA" id="ARBA00007738"/>
    </source>
</evidence>
<evidence type="ECO:0000256" key="9">
    <source>
        <dbReference type="ARBA" id="ARBA00023242"/>
    </source>
</evidence>
<dbReference type="GO" id="GO:1902794">
    <property type="term" value="P:siRNA-independent facultative heterochromatin formation"/>
    <property type="evidence" value="ECO:0007669"/>
    <property type="project" value="EnsemblFungi"/>
</dbReference>
<dbReference type="InterPro" id="IPR023801">
    <property type="entry name" value="His_deacetylse_dom"/>
</dbReference>
<dbReference type="InterPro" id="IPR037138">
    <property type="entry name" value="His_deacetylse_dom_sf"/>
</dbReference>
<organism evidence="14 15">
    <name type="scientific">Nadsonia fulvescens var. elongata DSM 6958</name>
    <dbReference type="NCBI Taxonomy" id="857566"/>
    <lineage>
        <taxon>Eukaryota</taxon>
        <taxon>Fungi</taxon>
        <taxon>Dikarya</taxon>
        <taxon>Ascomycota</taxon>
        <taxon>Saccharomycotina</taxon>
        <taxon>Dipodascomycetes</taxon>
        <taxon>Dipodascales</taxon>
        <taxon>Dipodascales incertae sedis</taxon>
        <taxon>Nadsonia</taxon>
    </lineage>
</organism>
<dbReference type="InterPro" id="IPR000286">
    <property type="entry name" value="HDACs"/>
</dbReference>
<dbReference type="GO" id="GO:0005721">
    <property type="term" value="C:pericentric heterochromatin"/>
    <property type="evidence" value="ECO:0007669"/>
    <property type="project" value="EnsemblFungi"/>
</dbReference>
<comment type="similarity">
    <text evidence="2">Belongs to the histone deacetylase family. HD type 2 subfamily.</text>
</comment>
<dbReference type="EMBL" id="KV454414">
    <property type="protein sequence ID" value="ODQ63543.1"/>
    <property type="molecule type" value="Genomic_DNA"/>
</dbReference>
<evidence type="ECO:0000313" key="14">
    <source>
        <dbReference type="EMBL" id="ODQ63543.1"/>
    </source>
</evidence>
<dbReference type="PRINTS" id="PR01270">
    <property type="entry name" value="HDASUPER"/>
</dbReference>
<keyword evidence="7" id="KW-0805">Transcription regulation</keyword>
<dbReference type="SUPFAM" id="SSF52768">
    <property type="entry name" value="Arginase/deacetylase"/>
    <property type="match status" value="1"/>
</dbReference>
<accession>A0A1E3PDP5</accession>
<dbReference type="GO" id="GO:0031934">
    <property type="term" value="C:mating-type region heterochromatin"/>
    <property type="evidence" value="ECO:0007669"/>
    <property type="project" value="EnsemblFungi"/>
</dbReference>
<dbReference type="GO" id="GO:0000791">
    <property type="term" value="C:euchromatin"/>
    <property type="evidence" value="ECO:0007669"/>
    <property type="project" value="EnsemblFungi"/>
</dbReference>
<dbReference type="ESTHER" id="9asco-a0a1e3pdp5">
    <property type="family name" value="Arb2_domain"/>
</dbReference>
<dbReference type="GO" id="GO:0000183">
    <property type="term" value="P:rDNA heterochromatin formation"/>
    <property type="evidence" value="ECO:0007669"/>
    <property type="project" value="EnsemblFungi"/>
</dbReference>
<dbReference type="GO" id="GO:0033553">
    <property type="term" value="C:rDNA heterochromatin"/>
    <property type="evidence" value="ECO:0007669"/>
    <property type="project" value="EnsemblFungi"/>
</dbReference>
<dbReference type="GO" id="GO:1990342">
    <property type="term" value="C:heterochromatin island"/>
    <property type="evidence" value="ECO:0007669"/>
    <property type="project" value="EnsemblFungi"/>
</dbReference>
<proteinExistence type="inferred from homology"/>
<keyword evidence="4" id="KW-0678">Repressor</keyword>
<keyword evidence="6" id="KW-0156">Chromatin regulator</keyword>
<dbReference type="GO" id="GO:0005730">
    <property type="term" value="C:nucleolus"/>
    <property type="evidence" value="ECO:0007669"/>
    <property type="project" value="EnsemblFungi"/>
</dbReference>
<dbReference type="PANTHER" id="PTHR10625:SF5">
    <property type="entry name" value="HISTONE DEACETYLASE"/>
    <property type="match status" value="1"/>
</dbReference>
<evidence type="ECO:0000256" key="11">
    <source>
        <dbReference type="ARBA" id="ARBA00068004"/>
    </source>
</evidence>
<dbReference type="Pfam" id="PF09757">
    <property type="entry name" value="Arb2-like"/>
    <property type="match status" value="1"/>
</dbReference>
<comment type="subcellular location">
    <subcellularLocation>
        <location evidence="1">Nucleus</location>
    </subcellularLocation>
</comment>
<dbReference type="InterPro" id="IPR017321">
    <property type="entry name" value="Hist_deAcase_II_yeast"/>
</dbReference>
<dbReference type="PANTHER" id="PTHR10625">
    <property type="entry name" value="HISTONE DEACETYLASE HDAC1-RELATED"/>
    <property type="match status" value="1"/>
</dbReference>
<evidence type="ECO:0000256" key="3">
    <source>
        <dbReference type="ARBA" id="ARBA00012111"/>
    </source>
</evidence>